<gene>
    <name evidence="2" type="ORF">KIMC2_07600</name>
</gene>
<organism evidence="2 3">
    <name type="scientific">Xylocopilactobacillus apis</name>
    <dbReference type="NCBI Taxonomy" id="2932183"/>
    <lineage>
        <taxon>Bacteria</taxon>
        <taxon>Bacillati</taxon>
        <taxon>Bacillota</taxon>
        <taxon>Bacilli</taxon>
        <taxon>Lactobacillales</taxon>
        <taxon>Lactobacillaceae</taxon>
        <taxon>Xylocopilactobacillus</taxon>
    </lineage>
</organism>
<name>A0AAU9DMR7_9LACO</name>
<reference evidence="2 3" key="1">
    <citation type="journal article" date="2023" name="Microbiol. Spectr.">
        <title>Symbiosis of Carpenter Bees with Uncharacterized Lactic Acid Bacteria Showing NAD Auxotrophy.</title>
        <authorList>
            <person name="Kawasaki S."/>
            <person name="Ozawa K."/>
            <person name="Mori T."/>
            <person name="Yamamoto A."/>
            <person name="Ito M."/>
            <person name="Ohkuma M."/>
            <person name="Sakamoto M."/>
            <person name="Matsutani M."/>
        </authorList>
    </citation>
    <scope>NUCLEOTIDE SEQUENCE [LARGE SCALE GENOMIC DNA]</scope>
    <source>
        <strain evidence="2 3">KimC2</strain>
    </source>
</reference>
<evidence type="ECO:0008006" key="4">
    <source>
        <dbReference type="Google" id="ProtNLM"/>
    </source>
</evidence>
<evidence type="ECO:0000313" key="3">
    <source>
        <dbReference type="Proteomes" id="UP001321804"/>
    </source>
</evidence>
<dbReference type="AlphaFoldDB" id="A0AAU9DMR7"/>
<keyword evidence="3" id="KW-1185">Reference proteome</keyword>
<feature type="transmembrane region" description="Helical" evidence="1">
    <location>
        <begin position="33"/>
        <end position="52"/>
    </location>
</feature>
<dbReference type="KEGG" id="xak:KIMC2_07600"/>
<sequence length="84" mass="9553">MYFLFAIYAILISLCGVFITVKRSFLKLTNLKVLCYDIIIGIVVVITIFAIVTKNSWLEFLSLFLGAIIAFMINRLLIKSMKGK</sequence>
<evidence type="ECO:0000313" key="2">
    <source>
        <dbReference type="EMBL" id="BDR56198.1"/>
    </source>
</evidence>
<feature type="transmembrane region" description="Helical" evidence="1">
    <location>
        <begin position="6"/>
        <end position="21"/>
    </location>
</feature>
<proteinExistence type="predicted"/>
<keyword evidence="1" id="KW-0472">Membrane</keyword>
<dbReference type="EMBL" id="AP026801">
    <property type="protein sequence ID" value="BDR56198.1"/>
    <property type="molecule type" value="Genomic_DNA"/>
</dbReference>
<accession>A0AAU9DMR7</accession>
<keyword evidence="1" id="KW-1133">Transmembrane helix</keyword>
<protein>
    <recommendedName>
        <fullName evidence="4">Cation:proton antiporter</fullName>
    </recommendedName>
</protein>
<keyword evidence="1" id="KW-0812">Transmembrane</keyword>
<feature type="transmembrane region" description="Helical" evidence="1">
    <location>
        <begin position="58"/>
        <end position="78"/>
    </location>
</feature>
<dbReference type="Proteomes" id="UP001321804">
    <property type="component" value="Chromosome"/>
</dbReference>
<evidence type="ECO:0000256" key="1">
    <source>
        <dbReference type="SAM" id="Phobius"/>
    </source>
</evidence>